<accession>A0ABV3TZU0</accession>
<reference evidence="4 5" key="1">
    <citation type="journal article" date="2011" name="Int. J. Syst. Evol. Microbiol.">
        <title>Zhongshania antarctica gen. nov., sp. nov. and Zhongshania guokunii sp. nov., gammaproteobacteria respectively isolated from coastal attached (fast) ice and surface seawater of the Antarctic.</title>
        <authorList>
            <person name="Li H.J."/>
            <person name="Zhang X.Y."/>
            <person name="Chen C.X."/>
            <person name="Zhang Y.J."/>
            <person name="Gao Z.M."/>
            <person name="Yu Y."/>
            <person name="Chen X.L."/>
            <person name="Chen B."/>
            <person name="Zhang Y.Z."/>
        </authorList>
    </citation>
    <scope>NUCLEOTIDE SEQUENCE [LARGE SCALE GENOMIC DNA]</scope>
    <source>
        <strain evidence="4 5">R06B22</strain>
    </source>
</reference>
<dbReference type="NCBIfam" id="TIGR00696">
    <property type="entry name" value="wecG_tagA_cpsF"/>
    <property type="match status" value="1"/>
</dbReference>
<evidence type="ECO:0000256" key="1">
    <source>
        <dbReference type="ARBA" id="ARBA00022676"/>
    </source>
</evidence>
<keyword evidence="2" id="KW-0808">Transferase</keyword>
<dbReference type="InterPro" id="IPR004629">
    <property type="entry name" value="WecG_TagA_CpsF"/>
</dbReference>
<dbReference type="RefSeq" id="WP_368376861.1">
    <property type="nucleotide sequence ID" value="NZ_JBFRYB010000001.1"/>
</dbReference>
<keyword evidence="1" id="KW-0328">Glycosyltransferase</keyword>
<dbReference type="PANTHER" id="PTHR34136">
    <property type="match status" value="1"/>
</dbReference>
<dbReference type="Pfam" id="PF03808">
    <property type="entry name" value="Glyco_tran_WecG"/>
    <property type="match status" value="1"/>
</dbReference>
<dbReference type="PANTHER" id="PTHR34136:SF1">
    <property type="entry name" value="UDP-N-ACETYL-D-MANNOSAMINURONIC ACID TRANSFERASE"/>
    <property type="match status" value="1"/>
</dbReference>
<keyword evidence="5" id="KW-1185">Reference proteome</keyword>
<organism evidence="4 5">
    <name type="scientific">Zhongshania arctica</name>
    <dbReference type="NCBI Taxonomy" id="3238302"/>
    <lineage>
        <taxon>Bacteria</taxon>
        <taxon>Pseudomonadati</taxon>
        <taxon>Pseudomonadota</taxon>
        <taxon>Gammaproteobacteria</taxon>
        <taxon>Cellvibrionales</taxon>
        <taxon>Spongiibacteraceae</taxon>
        <taxon>Zhongshania</taxon>
    </lineage>
</organism>
<evidence type="ECO:0000256" key="3">
    <source>
        <dbReference type="SAM" id="Phobius"/>
    </source>
</evidence>
<dbReference type="CDD" id="cd06533">
    <property type="entry name" value="Glyco_transf_WecG_TagA"/>
    <property type="match status" value="1"/>
</dbReference>
<evidence type="ECO:0000313" key="4">
    <source>
        <dbReference type="EMBL" id="MEX1666791.1"/>
    </source>
</evidence>
<proteinExistence type="predicted"/>
<keyword evidence="3" id="KW-0812">Transmembrane</keyword>
<keyword evidence="3" id="KW-0472">Membrane</keyword>
<protein>
    <submittedName>
        <fullName evidence="4">WecB/TagA/CpsF family glycosyltransferase</fullName>
    </submittedName>
</protein>
<feature type="transmembrane region" description="Helical" evidence="3">
    <location>
        <begin position="21"/>
        <end position="40"/>
    </location>
</feature>
<name>A0ABV3TZU0_9GAMM</name>
<gene>
    <name evidence="4" type="ORF">AB4875_14945</name>
</gene>
<sequence>MFTSEKLSTPVRVSNRIGDRIIAAITVLSLCPLILAHILLQHLYRRKVLDVHNLRGASKLPVKTYSLRGRATLSRVLLLLNVIRGDFALVGHRITAIGHAPSPSADESLPGMFSLFELRRISGLDFIDEAACNREYSSKASLKTDLAIVIKSLLAGMLYSSNTELRDAEEFQIFGVNIKNVSMDSALNHIDGDIKAGRQTSIFFANAHTLNLAYDDNAFRTTLNSVDYVFPDGSGIEVACRRTGIRRKGNINGTDMLPLLCEQLARNGQSIYMLGGEEGIAEGAMASMLRRHKSLQSAGTHNGFFDKDNCDALIEKINNSGANILLVGMGQPLQEEWVMKNRHKLKVAVVMAVGGLFDFYADKVSRAPIWLRELGMEWTWRLIQEPGRMWKRYIIGNPLFLMRLRKAAA</sequence>
<evidence type="ECO:0000313" key="5">
    <source>
        <dbReference type="Proteomes" id="UP001557484"/>
    </source>
</evidence>
<comment type="caution">
    <text evidence="4">The sequence shown here is derived from an EMBL/GenBank/DDBJ whole genome shotgun (WGS) entry which is preliminary data.</text>
</comment>
<keyword evidence="3" id="KW-1133">Transmembrane helix</keyword>
<dbReference type="Proteomes" id="UP001557484">
    <property type="component" value="Unassembled WGS sequence"/>
</dbReference>
<evidence type="ECO:0000256" key="2">
    <source>
        <dbReference type="ARBA" id="ARBA00022679"/>
    </source>
</evidence>
<dbReference type="EMBL" id="JBFRYB010000001">
    <property type="protein sequence ID" value="MEX1666791.1"/>
    <property type="molecule type" value="Genomic_DNA"/>
</dbReference>